<dbReference type="EMBL" id="CAACVJ010000066">
    <property type="protein sequence ID" value="VEP12640.1"/>
    <property type="molecule type" value="Genomic_DNA"/>
</dbReference>
<accession>A0A563VMG0</accession>
<evidence type="ECO:0008006" key="3">
    <source>
        <dbReference type="Google" id="ProtNLM"/>
    </source>
</evidence>
<protein>
    <recommendedName>
        <fullName evidence="3">Glycoside hydrolase family 42 N-terminal domain-containing protein</fullName>
    </recommendedName>
</protein>
<dbReference type="OrthoDB" id="9760450at2"/>
<dbReference type="Proteomes" id="UP000320055">
    <property type="component" value="Unassembled WGS sequence"/>
</dbReference>
<dbReference type="AlphaFoldDB" id="A0A563VMG0"/>
<evidence type="ECO:0000313" key="1">
    <source>
        <dbReference type="EMBL" id="VEP12640.1"/>
    </source>
</evidence>
<dbReference type="Gene3D" id="3.20.20.80">
    <property type="entry name" value="Glycosidases"/>
    <property type="match status" value="1"/>
</dbReference>
<name>A0A563VMG0_9CYAN</name>
<keyword evidence="2" id="KW-1185">Reference proteome</keyword>
<reference evidence="1 2" key="1">
    <citation type="submission" date="2019-01" db="EMBL/GenBank/DDBJ databases">
        <authorList>
            <person name="Brito A."/>
        </authorList>
    </citation>
    <scope>NUCLEOTIDE SEQUENCE [LARGE SCALE GENOMIC DNA]</scope>
    <source>
        <strain evidence="1">1</strain>
    </source>
</reference>
<proteinExistence type="predicted"/>
<evidence type="ECO:0000313" key="2">
    <source>
        <dbReference type="Proteomes" id="UP000320055"/>
    </source>
</evidence>
<dbReference type="SUPFAM" id="SSF51445">
    <property type="entry name" value="(Trans)glycosidases"/>
    <property type="match status" value="1"/>
</dbReference>
<sequence length="813" mass="93248">MNRFLNKKLRKVRKSLLSGTTFFLIIFFSICLVSFSFAEGVQTPRGEAPPKPEKPKIIAIAPPKNLQLTAEVPIIQFVDNTVPEKWLYANSSTKFQEFKLLPDNKLVKESLPDFTDTINLNTFAKEQQDNRSIFYTVVAFEQPQLLRVCYGLTDSNITANMVVAKKPVKHGTLIRVRKGLYPIAIKVNYEEPGQLASLATRFTKVTEQEVEEVYQWRLASWRKTIAMSQENDDKLLASVKFDPTTIRGQEGFFRVGKSINGKWWFIDPEGKAFYHKGSTGLNAGGNGGRRANLPPVSDQTARKWVGYLKSWGFNAMGSWTTPEFFDKNMPFTEIIETFYEEPWLKNKFPDVWDSRWSDHVDAKCKKLCQPLKNNKMLLGYFLDNERGFMEVLKHNERIIANAPIYQAEKTTEKQNSELPEEPILNAEGIGLLQFSLSQPDDVPASLKAWEFVLQRHKSLEGLSKAWQININSQDSLKNLTAERKLLISPAYLKDQHDFVKLWVEQYYQVVRKKIHKYDPNHLLLGTRWGGTPGSAVLEAERKWTDVVSQNNYRANFYERFDELYQEVQLPILNGEINTRSGHFLSIPNPIEPPGGYDRATRRMLREEDALNRIFSHPGVLGYTKYRWHGRRSLFWQNQPNLDVVNPLKWANSRAISIATDWDRPPVKTKAPLNGQIFMTLQSGKVDVEQLTPARKSVRVAQASPDRPSWKLKGRELIIGMVCRQGVWDRKVYGDDIQGTVVDAQNDGELIKLKLKLKDNLNLDTKLQADAEYTLNLTRNDTKLEGTFGGLYNNYSVQGRAIGYLHRPVATVRY</sequence>
<organism evidence="1 2">
    <name type="scientific">Hyella patelloides LEGE 07179</name>
    <dbReference type="NCBI Taxonomy" id="945734"/>
    <lineage>
        <taxon>Bacteria</taxon>
        <taxon>Bacillati</taxon>
        <taxon>Cyanobacteriota</taxon>
        <taxon>Cyanophyceae</taxon>
        <taxon>Pleurocapsales</taxon>
        <taxon>Hyellaceae</taxon>
        <taxon>Hyella</taxon>
    </lineage>
</organism>
<dbReference type="InterPro" id="IPR017853">
    <property type="entry name" value="GH"/>
</dbReference>
<gene>
    <name evidence="1" type="ORF">H1P_1580009</name>
</gene>